<evidence type="ECO:0008006" key="5">
    <source>
        <dbReference type="Google" id="ProtNLM"/>
    </source>
</evidence>
<feature type="domain" description="2'-deoxycytidine 5'-triphosphate deaminase C-terminal" evidence="2">
    <location>
        <begin position="171"/>
        <end position="362"/>
    </location>
</feature>
<evidence type="ECO:0000259" key="1">
    <source>
        <dbReference type="Pfam" id="PF06559"/>
    </source>
</evidence>
<feature type="domain" description="2'-deoxycytidine 5'-triphosphate deaminase N-terminal" evidence="1">
    <location>
        <begin position="4"/>
        <end position="161"/>
    </location>
</feature>
<proteinExistence type="predicted"/>
<dbReference type="Pfam" id="PF22569">
    <property type="entry name" value="DCD_C"/>
    <property type="match status" value="1"/>
</dbReference>
<dbReference type="SUPFAM" id="SSF51283">
    <property type="entry name" value="dUTPase-like"/>
    <property type="match status" value="2"/>
</dbReference>
<comment type="caution">
    <text evidence="3">The sequence shown here is derived from an EMBL/GenBank/DDBJ whole genome shotgun (WGS) entry which is preliminary data.</text>
</comment>
<dbReference type="EMBL" id="PCXL01000008">
    <property type="protein sequence ID" value="PIR38780.1"/>
    <property type="molecule type" value="Genomic_DNA"/>
</dbReference>
<dbReference type="Pfam" id="PF06559">
    <property type="entry name" value="DCD_N"/>
    <property type="match status" value="1"/>
</dbReference>
<sequence length="363" mass="41414">MNKQGALPDSYIQRLIASGHIKGATFDHVRPGSLDLRLSEEVYKVESIFQPRRGEKVRDVLSRIKAERHDPAKPIARDAIYLWRLNEILALPQSVYAYCNPKSSTGRLDLHVRLIADGVPRYDSVWPKGFHGELWVSLMTKSFPTIVSPGDSLNQIRFFNADTRMSDLELEMEHHKSPLIYHPDTQKPIGFDELEGQDGDGTILLSIDLESSVAGYESITSSHVVELARRDHDKDIFFKQVYAEKGALRLERDKFYILSSYESVVTPPDLACEMVPMDERSGEFRSHYAGFIDPGWGWGKEGEGKGRQLTLEVRPFEDIVVRHKQPIAKIRFERLIEPPEVLYDLTDSNYIAQRGPKLGKFFV</sequence>
<dbReference type="AlphaFoldDB" id="A0A2H0QWZ3"/>
<organism evidence="3 4">
    <name type="scientific">Candidatus Zambryskibacteria bacterium CG10_big_fil_rev_8_21_14_0_10_42_12</name>
    <dbReference type="NCBI Taxonomy" id="1975115"/>
    <lineage>
        <taxon>Bacteria</taxon>
        <taxon>Candidatus Zambryskiibacteriota</taxon>
    </lineage>
</organism>
<reference evidence="3 4" key="1">
    <citation type="submission" date="2017-09" db="EMBL/GenBank/DDBJ databases">
        <title>Depth-based differentiation of microbial function through sediment-hosted aquifers and enrichment of novel symbionts in the deep terrestrial subsurface.</title>
        <authorList>
            <person name="Probst A.J."/>
            <person name="Ladd B."/>
            <person name="Jarett J.K."/>
            <person name="Geller-Mcgrath D.E."/>
            <person name="Sieber C.M."/>
            <person name="Emerson J.B."/>
            <person name="Anantharaman K."/>
            <person name="Thomas B.C."/>
            <person name="Malmstrom R."/>
            <person name="Stieglmeier M."/>
            <person name="Klingl A."/>
            <person name="Woyke T."/>
            <person name="Ryan C.M."/>
            <person name="Banfield J.F."/>
        </authorList>
    </citation>
    <scope>NUCLEOTIDE SEQUENCE [LARGE SCALE GENOMIC DNA]</scope>
    <source>
        <strain evidence="3">CG10_big_fil_rev_8_21_14_0_10_42_12</strain>
    </source>
</reference>
<dbReference type="InterPro" id="IPR010550">
    <property type="entry name" value="DCD_N"/>
</dbReference>
<dbReference type="Proteomes" id="UP000231333">
    <property type="component" value="Unassembled WGS sequence"/>
</dbReference>
<dbReference type="GO" id="GO:0009394">
    <property type="term" value="P:2'-deoxyribonucleotide metabolic process"/>
    <property type="evidence" value="ECO:0007669"/>
    <property type="project" value="InterPro"/>
</dbReference>
<dbReference type="PANTHER" id="PTHR42680">
    <property type="entry name" value="DCTP DEAMINASE"/>
    <property type="match status" value="1"/>
</dbReference>
<dbReference type="GO" id="GO:0008829">
    <property type="term" value="F:dCTP deaminase activity"/>
    <property type="evidence" value="ECO:0007669"/>
    <property type="project" value="InterPro"/>
</dbReference>
<gene>
    <name evidence="3" type="ORF">COV34_00475</name>
</gene>
<dbReference type="PANTHER" id="PTHR42680:SF3">
    <property type="entry name" value="DCTP DEAMINASE"/>
    <property type="match status" value="1"/>
</dbReference>
<dbReference type="Gene3D" id="2.70.40.10">
    <property type="match status" value="2"/>
</dbReference>
<accession>A0A2H0QWZ3</accession>
<dbReference type="InterPro" id="IPR036157">
    <property type="entry name" value="dUTPase-like_sf"/>
</dbReference>
<evidence type="ECO:0000313" key="3">
    <source>
        <dbReference type="EMBL" id="PIR38780.1"/>
    </source>
</evidence>
<evidence type="ECO:0000259" key="2">
    <source>
        <dbReference type="Pfam" id="PF22569"/>
    </source>
</evidence>
<dbReference type="InterPro" id="IPR053811">
    <property type="entry name" value="DCD_C"/>
</dbReference>
<name>A0A2H0QWZ3_9BACT</name>
<evidence type="ECO:0000313" key="4">
    <source>
        <dbReference type="Proteomes" id="UP000231333"/>
    </source>
</evidence>
<protein>
    <recommendedName>
        <fullName evidence="5">2'-deoxycytidine 5'-triphosphate deaminase</fullName>
    </recommendedName>
</protein>